<evidence type="ECO:0000313" key="2">
    <source>
        <dbReference type="EMBL" id="EGX54491.1"/>
    </source>
</evidence>
<sequence length="383" mass="40252">GAAPAPSPAAAPRLAPADRWRLLLGRENDKLPTGARRYAHALDELYGAGQGEGADGIGGPGGGAGQEGSFPSAREWSDELEALFGAEVREEVLGRAADSGRADVLAQLDPASVRPSVELLSSVLSLAGGMPEQQLARLRPLVRRLVDELSRELATRLRPALTGIASPRPTRRPGGRLDLPRTLRANLAHTRRLDDGRTVVVPEQPVFSTLSRRESDWRLVLVVDVSGSMEASVIWSALTAAVLGGVPTLSTHFLTFSTQVIDLTDRVADPLSLLLEVRVGGGTHIAAGLAHARSLVTVPSRTLVVVVSDFEEGYPLGGLLGEVRSLAASGVHLMGCAALDDSGAPRYSVPVAQQLVAAGMPVAALSPLALARWVGDRLRGEPR</sequence>
<feature type="region of interest" description="Disordered" evidence="1">
    <location>
        <begin position="49"/>
        <end position="71"/>
    </location>
</feature>
<gene>
    <name evidence="2" type="ORF">SZN_37686</name>
</gene>
<evidence type="ECO:0000256" key="1">
    <source>
        <dbReference type="SAM" id="MobiDB-lite"/>
    </source>
</evidence>
<dbReference type="OrthoDB" id="9789979at2"/>
<dbReference type="SUPFAM" id="SSF53300">
    <property type="entry name" value="vWA-like"/>
    <property type="match status" value="1"/>
</dbReference>
<keyword evidence="3" id="KW-1185">Reference proteome</keyword>
<dbReference type="PANTHER" id="PTHR30634:SF7">
    <property type="entry name" value="VWA DOMAIN-CONTAINING PROTEIN"/>
    <property type="match status" value="1"/>
</dbReference>
<evidence type="ECO:0000313" key="3">
    <source>
        <dbReference type="Proteomes" id="UP000004217"/>
    </source>
</evidence>
<evidence type="ECO:0008006" key="4">
    <source>
        <dbReference type="Google" id="ProtNLM"/>
    </source>
</evidence>
<dbReference type="EMBL" id="AGBF01000428">
    <property type="protein sequence ID" value="EGX54491.1"/>
    <property type="molecule type" value="Genomic_DNA"/>
</dbReference>
<dbReference type="RefSeq" id="WP_007506452.1">
    <property type="nucleotide sequence ID" value="NZ_AGBF01000428.1"/>
</dbReference>
<dbReference type="PANTHER" id="PTHR30634">
    <property type="entry name" value="OUTER MEMBRANE LOLAB LIPOPROTEIN INSERTION APPARATUS"/>
    <property type="match status" value="1"/>
</dbReference>
<dbReference type="Pfam" id="PF05762">
    <property type="entry name" value="VWA_CoxE"/>
    <property type="match status" value="1"/>
</dbReference>
<protein>
    <recommendedName>
        <fullName evidence="4">VWA containing CoxE family protein</fullName>
    </recommendedName>
</protein>
<reference evidence="2 3" key="1">
    <citation type="submission" date="2011-08" db="EMBL/GenBank/DDBJ databases">
        <authorList>
            <person name="Lin Y."/>
            <person name="Hao X."/>
            <person name="Johnstone L."/>
            <person name="Miller S.J."/>
            <person name="Wei G."/>
            <person name="Rensing C."/>
        </authorList>
    </citation>
    <scope>NUCLEOTIDE SEQUENCE [LARGE SCALE GENOMIC DNA]</scope>
    <source>
        <strain evidence="2 3">K42</strain>
    </source>
</reference>
<dbReference type="PATRIC" id="fig|700597.3.peg.7267"/>
<dbReference type="AlphaFoldDB" id="G2GPS3"/>
<dbReference type="InterPro" id="IPR008912">
    <property type="entry name" value="Uncharacterised_CoxE"/>
</dbReference>
<proteinExistence type="predicted"/>
<dbReference type="InterPro" id="IPR036465">
    <property type="entry name" value="vWFA_dom_sf"/>
</dbReference>
<dbReference type="Proteomes" id="UP000004217">
    <property type="component" value="Unassembled WGS sequence"/>
</dbReference>
<organism evidence="2 3">
    <name type="scientific">Streptomyces zinciresistens K42</name>
    <dbReference type="NCBI Taxonomy" id="700597"/>
    <lineage>
        <taxon>Bacteria</taxon>
        <taxon>Bacillati</taxon>
        <taxon>Actinomycetota</taxon>
        <taxon>Actinomycetes</taxon>
        <taxon>Kitasatosporales</taxon>
        <taxon>Streptomycetaceae</taxon>
        <taxon>Streptomyces</taxon>
    </lineage>
</organism>
<name>G2GPS3_9ACTN</name>
<dbReference type="InterPro" id="IPR050458">
    <property type="entry name" value="LolB"/>
</dbReference>
<accession>G2GPS3</accession>
<feature type="non-terminal residue" evidence="2">
    <location>
        <position position="1"/>
    </location>
</feature>
<comment type="caution">
    <text evidence="2">The sequence shown here is derived from an EMBL/GenBank/DDBJ whole genome shotgun (WGS) entry which is preliminary data.</text>
</comment>
<feature type="compositionally biased region" description="Gly residues" evidence="1">
    <location>
        <begin position="49"/>
        <end position="66"/>
    </location>
</feature>
<dbReference type="Gene3D" id="3.40.50.410">
    <property type="entry name" value="von Willebrand factor, type A domain"/>
    <property type="match status" value="1"/>
</dbReference>